<dbReference type="EMBL" id="JAHRIO010090262">
    <property type="protein sequence ID" value="MEQ2187600.1"/>
    <property type="molecule type" value="Genomic_DNA"/>
</dbReference>
<dbReference type="PANTHER" id="PTHR31743">
    <property type="entry name" value="TRANSIENT RECEPTOR POTENTIAL CHANNEL 4-ASSOCIATED PROTEIN TCPC4AP"/>
    <property type="match status" value="1"/>
</dbReference>
<proteinExistence type="predicted"/>
<gene>
    <name evidence="1" type="ORF">GOODEAATRI_006343</name>
</gene>
<dbReference type="Pfam" id="PF12463">
    <property type="entry name" value="DUF3689"/>
    <property type="match status" value="2"/>
</dbReference>
<comment type="caution">
    <text evidence="1">The sequence shown here is derived from an EMBL/GenBank/DDBJ whole genome shotgun (WGS) entry which is preliminary data.</text>
</comment>
<reference evidence="1 2" key="1">
    <citation type="submission" date="2021-06" db="EMBL/GenBank/DDBJ databases">
        <authorList>
            <person name="Palmer J.M."/>
        </authorList>
    </citation>
    <scope>NUCLEOTIDE SEQUENCE [LARGE SCALE GENOMIC DNA]</scope>
    <source>
        <strain evidence="1 2">GA_2019</strain>
        <tissue evidence="1">Muscle</tissue>
    </source>
</reference>
<feature type="non-terminal residue" evidence="1">
    <location>
        <position position="1"/>
    </location>
</feature>
<keyword evidence="2" id="KW-1185">Reference proteome</keyword>
<name>A0ABV0PVU0_9TELE</name>
<organism evidence="1 2">
    <name type="scientific">Goodea atripinnis</name>
    <dbReference type="NCBI Taxonomy" id="208336"/>
    <lineage>
        <taxon>Eukaryota</taxon>
        <taxon>Metazoa</taxon>
        <taxon>Chordata</taxon>
        <taxon>Craniata</taxon>
        <taxon>Vertebrata</taxon>
        <taxon>Euteleostomi</taxon>
        <taxon>Actinopterygii</taxon>
        <taxon>Neopterygii</taxon>
        <taxon>Teleostei</taxon>
        <taxon>Neoteleostei</taxon>
        <taxon>Acanthomorphata</taxon>
        <taxon>Ovalentaria</taxon>
        <taxon>Atherinomorphae</taxon>
        <taxon>Cyprinodontiformes</taxon>
        <taxon>Goodeidae</taxon>
        <taxon>Goodea</taxon>
    </lineage>
</organism>
<sequence>VHKMLAEFRLIPGLNNLFDKLIWRKYTASNHVVHGQNENCDCSPVLAGKGSGKLSQRSNILRRSNENVSCLNTSLVILMLARRKAKLPFYLNALREKEYTEKYPGCLLNNFHNLLRFWQRHYLNKDKDSTCLENVSSPSFAGISLYCLYCSHDAVVQGCNPEDIYGPWNNFAWPLAVVQEGSLQQMELMLIETIIVCRDKVVNYKFISWNRNWLNTSSCIPFSYWKETVSVLLGSDRTSHCAIVSYIDEPFMDLDRDFLED</sequence>
<dbReference type="InterPro" id="IPR022162">
    <property type="entry name" value="TRPC4AP"/>
</dbReference>
<dbReference type="PANTHER" id="PTHR31743:SF1">
    <property type="entry name" value="SHORT TRANSIENT RECEPTOR POTENTIAL CHANNEL 4-ASSOCIATED PROTEIN"/>
    <property type="match status" value="1"/>
</dbReference>
<evidence type="ECO:0000313" key="2">
    <source>
        <dbReference type="Proteomes" id="UP001476798"/>
    </source>
</evidence>
<evidence type="ECO:0000313" key="1">
    <source>
        <dbReference type="EMBL" id="MEQ2187600.1"/>
    </source>
</evidence>
<dbReference type="Proteomes" id="UP001476798">
    <property type="component" value="Unassembled WGS sequence"/>
</dbReference>
<accession>A0ABV0PVU0</accession>
<protein>
    <submittedName>
        <fullName evidence="1">Uncharacterized protein</fullName>
    </submittedName>
</protein>